<comment type="similarity">
    <text evidence="2">Belongs to the ribonuclease N1/T1 family.</text>
</comment>
<feature type="compositionally biased region" description="Polar residues" evidence="7">
    <location>
        <begin position="89"/>
        <end position="108"/>
    </location>
</feature>
<evidence type="ECO:0000256" key="5">
    <source>
        <dbReference type="ARBA" id="ARBA00022722"/>
    </source>
</evidence>
<comment type="subcellular location">
    <subcellularLocation>
        <location evidence="1">Secreted</location>
    </subcellularLocation>
</comment>
<evidence type="ECO:0000256" key="4">
    <source>
        <dbReference type="ARBA" id="ARBA00022525"/>
    </source>
</evidence>
<evidence type="ECO:0000256" key="7">
    <source>
        <dbReference type="SAM" id="MobiDB-lite"/>
    </source>
</evidence>
<evidence type="ECO:0000256" key="3">
    <source>
        <dbReference type="ARBA" id="ARBA00022214"/>
    </source>
</evidence>
<dbReference type="InterPro" id="IPR001887">
    <property type="entry name" value="Barnase"/>
</dbReference>
<dbReference type="GO" id="GO:0005576">
    <property type="term" value="C:extracellular region"/>
    <property type="evidence" value="ECO:0007669"/>
    <property type="project" value="UniProtKB-SubCell"/>
</dbReference>
<keyword evidence="5" id="KW-0540">Nuclease</keyword>
<keyword evidence="4" id="KW-0964">Secreted</keyword>
<evidence type="ECO:0000313" key="9">
    <source>
        <dbReference type="EMBL" id="HIT94433.1"/>
    </source>
</evidence>
<dbReference type="PRINTS" id="PR00117">
    <property type="entry name" value="BARNASE"/>
</dbReference>
<gene>
    <name evidence="9" type="ORF">IAC43_04560</name>
</gene>
<dbReference type="Pfam" id="PF00545">
    <property type="entry name" value="Ribonuclease"/>
    <property type="match status" value="1"/>
</dbReference>
<feature type="signal peptide" evidence="8">
    <location>
        <begin position="1"/>
        <end position="27"/>
    </location>
</feature>
<dbReference type="GO" id="GO:0004521">
    <property type="term" value="F:RNA endonuclease activity"/>
    <property type="evidence" value="ECO:0007669"/>
    <property type="project" value="InterPro"/>
</dbReference>
<keyword evidence="8" id="KW-0732">Signal</keyword>
<comment type="caution">
    <text evidence="9">The sequence shown here is derived from an EMBL/GenBank/DDBJ whole genome shotgun (WGS) entry which is preliminary data.</text>
</comment>
<feature type="region of interest" description="Disordered" evidence="7">
    <location>
        <begin position="89"/>
        <end position="118"/>
    </location>
</feature>
<evidence type="ECO:0000313" key="10">
    <source>
        <dbReference type="Proteomes" id="UP000824160"/>
    </source>
</evidence>
<dbReference type="Gene3D" id="3.10.450.30">
    <property type="entry name" value="Microbial ribonucleases"/>
    <property type="match status" value="1"/>
</dbReference>
<evidence type="ECO:0000256" key="1">
    <source>
        <dbReference type="ARBA" id="ARBA00004613"/>
    </source>
</evidence>
<dbReference type="AlphaFoldDB" id="A0A9D1H6E3"/>
<evidence type="ECO:0000256" key="2">
    <source>
        <dbReference type="ARBA" id="ARBA00009006"/>
    </source>
</evidence>
<accession>A0A9D1H6E3</accession>
<dbReference type="InterPro" id="IPR016191">
    <property type="entry name" value="Ribonuclease/ribotoxin"/>
</dbReference>
<dbReference type="InterPro" id="IPR000026">
    <property type="entry name" value="N1-like"/>
</dbReference>
<evidence type="ECO:0000256" key="6">
    <source>
        <dbReference type="ARBA" id="ARBA00022801"/>
    </source>
</evidence>
<dbReference type="PROSITE" id="PS51257">
    <property type="entry name" value="PROKAR_LIPOPROTEIN"/>
    <property type="match status" value="1"/>
</dbReference>
<reference evidence="9" key="2">
    <citation type="journal article" date="2021" name="PeerJ">
        <title>Extensive microbial diversity within the chicken gut microbiome revealed by metagenomics and culture.</title>
        <authorList>
            <person name="Gilroy R."/>
            <person name="Ravi A."/>
            <person name="Getino M."/>
            <person name="Pursley I."/>
            <person name="Horton D.L."/>
            <person name="Alikhan N.F."/>
            <person name="Baker D."/>
            <person name="Gharbi K."/>
            <person name="Hall N."/>
            <person name="Watson M."/>
            <person name="Adriaenssens E.M."/>
            <person name="Foster-Nyarko E."/>
            <person name="Jarju S."/>
            <person name="Secka A."/>
            <person name="Antonio M."/>
            <person name="Oren A."/>
            <person name="Chaudhuri R.R."/>
            <person name="La Ragione R."/>
            <person name="Hildebrand F."/>
            <person name="Pallen M.J."/>
        </authorList>
    </citation>
    <scope>NUCLEOTIDE SEQUENCE</scope>
    <source>
        <strain evidence="9">ChiBcec7-5410</strain>
    </source>
</reference>
<feature type="chain" id="PRO_5038601401" description="Ribonuclease" evidence="8">
    <location>
        <begin position="28"/>
        <end position="227"/>
    </location>
</feature>
<dbReference type="GO" id="GO:0016787">
    <property type="term" value="F:hydrolase activity"/>
    <property type="evidence" value="ECO:0007669"/>
    <property type="project" value="UniProtKB-KW"/>
</dbReference>
<keyword evidence="6" id="KW-0378">Hydrolase</keyword>
<evidence type="ECO:0000256" key="8">
    <source>
        <dbReference type="SAM" id="SignalP"/>
    </source>
</evidence>
<reference evidence="9" key="1">
    <citation type="submission" date="2020-10" db="EMBL/GenBank/DDBJ databases">
        <authorList>
            <person name="Gilroy R."/>
        </authorList>
    </citation>
    <scope>NUCLEOTIDE SEQUENCE</scope>
    <source>
        <strain evidence="9">ChiBcec7-5410</strain>
    </source>
</reference>
<sequence length="227" mass="24345">MNRRYLRFPALLLTALLSAGMLSGCVAKLDELTDKAINAIGSSVSDAMEDVDVKKTMKDFSSKIDQLLNDMPETNSALKDTVSSITSSIANDVSSSSQPAEDSDTPTSEAADVTVTEDGSYTSKDEVAAYLHSYGKLPSNYLTTEAAKALGWDGESDLWAVQSGASIGGDEYGNHAGLLPSADGRTWKQCDVAYNGGTRGPERLVYSSDGLIYYSPDRFTTFEEIVF</sequence>
<dbReference type="Proteomes" id="UP000824160">
    <property type="component" value="Unassembled WGS sequence"/>
</dbReference>
<organism evidence="9 10">
    <name type="scientific">Candidatus Faecivivens stercoripullorum</name>
    <dbReference type="NCBI Taxonomy" id="2840805"/>
    <lineage>
        <taxon>Bacteria</taxon>
        <taxon>Bacillati</taxon>
        <taxon>Bacillota</taxon>
        <taxon>Clostridia</taxon>
        <taxon>Eubacteriales</taxon>
        <taxon>Oscillospiraceae</taxon>
        <taxon>Oscillospiraceae incertae sedis</taxon>
        <taxon>Candidatus Faecivivens</taxon>
    </lineage>
</organism>
<dbReference type="GO" id="GO:0003723">
    <property type="term" value="F:RNA binding"/>
    <property type="evidence" value="ECO:0007669"/>
    <property type="project" value="InterPro"/>
</dbReference>
<name>A0A9D1H6E3_9FIRM</name>
<protein>
    <recommendedName>
        <fullName evidence="3">Ribonuclease</fullName>
    </recommendedName>
</protein>
<dbReference type="SUPFAM" id="SSF53933">
    <property type="entry name" value="Microbial ribonucleases"/>
    <property type="match status" value="1"/>
</dbReference>
<dbReference type="EMBL" id="DVLW01000121">
    <property type="protein sequence ID" value="HIT94433.1"/>
    <property type="molecule type" value="Genomic_DNA"/>
</dbReference>
<proteinExistence type="inferred from homology"/>